<dbReference type="EMBL" id="JAMQKC010000002">
    <property type="protein sequence ID" value="MDC3416008.1"/>
    <property type="molecule type" value="Genomic_DNA"/>
</dbReference>
<dbReference type="AlphaFoldDB" id="A0A9X3WC01"/>
<organism evidence="1 2">
    <name type="scientific">Aquibacillus salsiterrae</name>
    <dbReference type="NCBI Taxonomy" id="2950439"/>
    <lineage>
        <taxon>Bacteria</taxon>
        <taxon>Bacillati</taxon>
        <taxon>Bacillota</taxon>
        <taxon>Bacilli</taxon>
        <taxon>Bacillales</taxon>
        <taxon>Bacillaceae</taxon>
        <taxon>Aquibacillus</taxon>
    </lineage>
</organism>
<dbReference type="Gene3D" id="1.50.10.10">
    <property type="match status" value="1"/>
</dbReference>
<evidence type="ECO:0000313" key="2">
    <source>
        <dbReference type="Proteomes" id="UP001145069"/>
    </source>
</evidence>
<proteinExistence type="predicted"/>
<dbReference type="GO" id="GO:0005975">
    <property type="term" value="P:carbohydrate metabolic process"/>
    <property type="evidence" value="ECO:0007669"/>
    <property type="project" value="InterPro"/>
</dbReference>
<keyword evidence="1" id="KW-0378">Hydrolase</keyword>
<dbReference type="PANTHER" id="PTHR11051">
    <property type="entry name" value="GLYCOSYL HYDROLASE-RELATED"/>
    <property type="match status" value="1"/>
</dbReference>
<dbReference type="InterPro" id="IPR008928">
    <property type="entry name" value="6-hairpin_glycosidase_sf"/>
</dbReference>
<evidence type="ECO:0000313" key="1">
    <source>
        <dbReference type="EMBL" id="MDC3416008.1"/>
    </source>
</evidence>
<gene>
    <name evidence="1" type="ORF">NC799_03665</name>
</gene>
<dbReference type="PANTHER" id="PTHR11051:SF8">
    <property type="entry name" value="PROTEIN-GLUCOSYLGALACTOSYLHYDROXYLYSINE GLUCOSIDASE"/>
    <property type="match status" value="1"/>
</dbReference>
<accession>A0A9X3WC01</accession>
<dbReference type="RefSeq" id="WP_272444990.1">
    <property type="nucleotide sequence ID" value="NZ_JAMQKC010000002.1"/>
</dbReference>
<dbReference type="InterPro" id="IPR012341">
    <property type="entry name" value="6hp_glycosidase-like_sf"/>
</dbReference>
<name>A0A9X3WC01_9BACI</name>
<dbReference type="GO" id="GO:0004553">
    <property type="term" value="F:hydrolase activity, hydrolyzing O-glycosyl compounds"/>
    <property type="evidence" value="ECO:0007669"/>
    <property type="project" value="TreeGrafter"/>
</dbReference>
<reference evidence="1" key="1">
    <citation type="submission" date="2022-06" db="EMBL/GenBank/DDBJ databases">
        <title>Aquibacillus sp. a new bacterium isolated from soil saline samples.</title>
        <authorList>
            <person name="Galisteo C."/>
            <person name="De La Haba R."/>
            <person name="Sanchez-Porro C."/>
            <person name="Ventosa A."/>
        </authorList>
    </citation>
    <scope>NUCLEOTIDE SEQUENCE</scope>
    <source>
        <strain evidence="1">3ASR75-54</strain>
    </source>
</reference>
<dbReference type="Proteomes" id="UP001145069">
    <property type="component" value="Unassembled WGS sequence"/>
</dbReference>
<protein>
    <submittedName>
        <fullName evidence="1">Glycoside hydrolase family 65</fullName>
    </submittedName>
</protein>
<sequence>MIDRKGVVSRHYPRMTAVNPLSPLTVGNGEFAFTADITGLQTFPEAYQVPLGTQAHWGWHFTGRYDQYSLDDIAFQQLDTYGREVGYPLYPEKQEEAYHWLRQNPHRVQLGQLSFQLLSSSGEEVQIEEIKNINQVLNLWEGVLYSEFAVEDIPVSVTTVCHPATDQVSVKVNSPLIPQGRLKVVLRFPSPDMTDRRWEESIFLNWANREGLKSLLGVNKENSALIKRQIDEDSYQVKWEWNQGNIQQTNTHEFTLFPEQQENLTFSVGFGTQSSKLHSFDESYSTSKEHWSSFWQSGGAIDFSGSSDSRANELERRVVLSQFVTAIHSGGSTPPQETGLIYNSWFGKFHLEMHWWHGAHFPIWGREAILAKSLTWYNAILPRAKEVADSQGYSGARWPKMVGVEGAQTPSPIAPALIWQQPHPIALAELCYQASKADDDLDKWKEMVFETADFMADYAVWDESRAAYVLGPPLIPAQECHRPEDSINPPYELEYWKYGLETAMLWKERLNETVPTIWKDVAEKLAKPPHQNGVYLAHENCPDTFETYNHDHPSMVGALGILPGKMIDFQIMKQTLDRVWQDWQWDTGWGWDFPMCAMTAARLGEGSMAVDFLLMDKTKNTYLPNGHNYQHASLTAYLPGNGGLLTAVAMMACGWNGLADEHAPGFPKDGTWIVKYEGLHPIL</sequence>
<keyword evidence="2" id="KW-1185">Reference proteome</keyword>
<comment type="caution">
    <text evidence="1">The sequence shown here is derived from an EMBL/GenBank/DDBJ whole genome shotgun (WGS) entry which is preliminary data.</text>
</comment>
<dbReference type="SUPFAM" id="SSF48208">
    <property type="entry name" value="Six-hairpin glycosidases"/>
    <property type="match status" value="1"/>
</dbReference>